<evidence type="ECO:0000313" key="1">
    <source>
        <dbReference type="EMBL" id="RPA79115.1"/>
    </source>
</evidence>
<proteinExistence type="predicted"/>
<keyword evidence="2" id="KW-1185">Reference proteome</keyword>
<evidence type="ECO:0000313" key="2">
    <source>
        <dbReference type="Proteomes" id="UP000275078"/>
    </source>
</evidence>
<organism evidence="1 2">
    <name type="scientific">Ascobolus immersus RN42</name>
    <dbReference type="NCBI Taxonomy" id="1160509"/>
    <lineage>
        <taxon>Eukaryota</taxon>
        <taxon>Fungi</taxon>
        <taxon>Dikarya</taxon>
        <taxon>Ascomycota</taxon>
        <taxon>Pezizomycotina</taxon>
        <taxon>Pezizomycetes</taxon>
        <taxon>Pezizales</taxon>
        <taxon>Ascobolaceae</taxon>
        <taxon>Ascobolus</taxon>
    </lineage>
</organism>
<dbReference type="EMBL" id="ML119703">
    <property type="protein sequence ID" value="RPA79115.1"/>
    <property type="molecule type" value="Genomic_DNA"/>
</dbReference>
<accession>A0A3N4HZ19</accession>
<dbReference type="Proteomes" id="UP000275078">
    <property type="component" value="Unassembled WGS sequence"/>
</dbReference>
<protein>
    <submittedName>
        <fullName evidence="1">Uncharacterized protein</fullName>
    </submittedName>
</protein>
<dbReference type="AlphaFoldDB" id="A0A3N4HZ19"/>
<reference evidence="1 2" key="1">
    <citation type="journal article" date="2018" name="Nat. Ecol. Evol.">
        <title>Pezizomycetes genomes reveal the molecular basis of ectomycorrhizal truffle lifestyle.</title>
        <authorList>
            <person name="Murat C."/>
            <person name="Payen T."/>
            <person name="Noel B."/>
            <person name="Kuo A."/>
            <person name="Morin E."/>
            <person name="Chen J."/>
            <person name="Kohler A."/>
            <person name="Krizsan K."/>
            <person name="Balestrini R."/>
            <person name="Da Silva C."/>
            <person name="Montanini B."/>
            <person name="Hainaut M."/>
            <person name="Levati E."/>
            <person name="Barry K.W."/>
            <person name="Belfiori B."/>
            <person name="Cichocki N."/>
            <person name="Clum A."/>
            <person name="Dockter R.B."/>
            <person name="Fauchery L."/>
            <person name="Guy J."/>
            <person name="Iotti M."/>
            <person name="Le Tacon F."/>
            <person name="Lindquist E.A."/>
            <person name="Lipzen A."/>
            <person name="Malagnac F."/>
            <person name="Mello A."/>
            <person name="Molinier V."/>
            <person name="Miyauchi S."/>
            <person name="Poulain J."/>
            <person name="Riccioni C."/>
            <person name="Rubini A."/>
            <person name="Sitrit Y."/>
            <person name="Splivallo R."/>
            <person name="Traeger S."/>
            <person name="Wang M."/>
            <person name="Zifcakova L."/>
            <person name="Wipf D."/>
            <person name="Zambonelli A."/>
            <person name="Paolocci F."/>
            <person name="Nowrousian M."/>
            <person name="Ottonello S."/>
            <person name="Baldrian P."/>
            <person name="Spatafora J.W."/>
            <person name="Henrissat B."/>
            <person name="Nagy L.G."/>
            <person name="Aury J.M."/>
            <person name="Wincker P."/>
            <person name="Grigoriev I.V."/>
            <person name="Bonfante P."/>
            <person name="Martin F.M."/>
        </authorList>
    </citation>
    <scope>NUCLEOTIDE SEQUENCE [LARGE SCALE GENOMIC DNA]</scope>
    <source>
        <strain evidence="1 2">RN42</strain>
    </source>
</reference>
<sequence length="112" mass="12789">MSWHQFVESKLLSPPCRANPLDFAIPSPHHRTRTVERSKVCRIRPTSNPKKFLHFPASLAYLSSSNLVSQPPSHHCRLIPPYSPFRFLFRVEAEMPYRLSSGCHDADGSLSM</sequence>
<name>A0A3N4HZ19_ASCIM</name>
<gene>
    <name evidence="1" type="ORF">BJ508DRAFT_416196</name>
</gene>